<keyword evidence="11" id="KW-1185">Reference proteome</keyword>
<evidence type="ECO:0000256" key="5">
    <source>
        <dbReference type="ARBA" id="ARBA00022692"/>
    </source>
</evidence>
<evidence type="ECO:0000256" key="2">
    <source>
        <dbReference type="ARBA" id="ARBA00005236"/>
    </source>
</evidence>
<evidence type="ECO:0000313" key="11">
    <source>
        <dbReference type="Proteomes" id="UP000253250"/>
    </source>
</evidence>
<comment type="similarity">
    <text evidence="2">Belongs to the ABC-4 integral membrane protein family. LolC/E subfamily.</text>
</comment>
<keyword evidence="5 10" id="KW-0812">Transmembrane</keyword>
<sequence length="415" mass="45531">MTRFFELFIGLRYMRARRRNHFISFISVTSLVGIALGVMALITVLSVMNGFQRTLRNRILGVISDVTISGPRHRLADWQKAAHVALREKGVIAVAPYVRGEGLLVHGRYSSGALVRGVIPNKEKAVSDIAAHIVQGRLAALRPGRFGIVLGRYLAWRLGATLGSHVLLVAPGGMVTPAGFLPRLRSFRVVGIFDVGMYEYDAGLALINMKDAQALYRMGGDVSGVRLKLADINQAPAVRRALQARLPAYDEVRDWSEKHANFFRALKIEKTVMFVILLLIVAVAAFNIVATLVMVVTDKRADIAILRTLGASPASVLAIFLVQGTLIGLIGTAIGVVAGVVLSLNVTTIVPFIEHVFHTHFLSANVYYISELPSHLRWQDVMHVAIASFLMSFLATLYPAWRASKTQPAEALRYE</sequence>
<evidence type="ECO:0000256" key="4">
    <source>
        <dbReference type="ARBA" id="ARBA00022475"/>
    </source>
</evidence>
<dbReference type="EMBL" id="PSYR01000002">
    <property type="protein sequence ID" value="RCN56252.1"/>
    <property type="molecule type" value="Genomic_DNA"/>
</dbReference>
<evidence type="ECO:0000259" key="9">
    <source>
        <dbReference type="Pfam" id="PF12704"/>
    </source>
</evidence>
<evidence type="ECO:0000259" key="8">
    <source>
        <dbReference type="Pfam" id="PF02687"/>
    </source>
</evidence>
<evidence type="ECO:0000256" key="6">
    <source>
        <dbReference type="ARBA" id="ARBA00022989"/>
    </source>
</evidence>
<organism evidence="10 11">
    <name type="scientific">Acidiferrobacter thiooxydans</name>
    <dbReference type="NCBI Taxonomy" id="163359"/>
    <lineage>
        <taxon>Bacteria</taxon>
        <taxon>Pseudomonadati</taxon>
        <taxon>Pseudomonadota</taxon>
        <taxon>Gammaproteobacteria</taxon>
        <taxon>Acidiferrobacterales</taxon>
        <taxon>Acidiferrobacteraceae</taxon>
        <taxon>Acidiferrobacter</taxon>
    </lineage>
</organism>
<dbReference type="InterPro" id="IPR011925">
    <property type="entry name" value="LolCE_TM"/>
</dbReference>
<feature type="domain" description="MacB-like periplasmic core" evidence="9">
    <location>
        <begin position="27"/>
        <end position="244"/>
    </location>
</feature>
<keyword evidence="4" id="KW-1003">Cell membrane</keyword>
<evidence type="ECO:0000256" key="1">
    <source>
        <dbReference type="ARBA" id="ARBA00004651"/>
    </source>
</evidence>
<evidence type="ECO:0000256" key="3">
    <source>
        <dbReference type="ARBA" id="ARBA00022448"/>
    </source>
</evidence>
<dbReference type="PANTHER" id="PTHR30489:SF0">
    <property type="entry name" value="LIPOPROTEIN-RELEASING SYSTEM TRANSMEMBRANE PROTEIN LOLE"/>
    <property type="match status" value="1"/>
</dbReference>
<dbReference type="InterPro" id="IPR051447">
    <property type="entry name" value="Lipoprotein-release_system"/>
</dbReference>
<gene>
    <name evidence="10" type="ORF">C4900_10425</name>
</gene>
<dbReference type="InterPro" id="IPR025857">
    <property type="entry name" value="MacB_PCD"/>
</dbReference>
<dbReference type="GO" id="GO:0098797">
    <property type="term" value="C:plasma membrane protein complex"/>
    <property type="evidence" value="ECO:0007669"/>
    <property type="project" value="TreeGrafter"/>
</dbReference>
<dbReference type="Pfam" id="PF02687">
    <property type="entry name" value="FtsX"/>
    <property type="match status" value="1"/>
</dbReference>
<dbReference type="Pfam" id="PF12704">
    <property type="entry name" value="MacB_PCD"/>
    <property type="match status" value="1"/>
</dbReference>
<dbReference type="NCBIfam" id="TIGR02212">
    <property type="entry name" value="lolCE"/>
    <property type="match status" value="1"/>
</dbReference>
<keyword evidence="10" id="KW-0449">Lipoprotein</keyword>
<reference evidence="10 11" key="1">
    <citation type="submission" date="2018-02" db="EMBL/GenBank/DDBJ databases">
        <title>Insights into the biology of acidophilic members of the Acidiferrobacteraceae family derived from comparative genomic analyses.</title>
        <authorList>
            <person name="Issotta F."/>
            <person name="Thyssen C."/>
            <person name="Mena C."/>
            <person name="Moya A."/>
            <person name="Bellenberg S."/>
            <person name="Sproer C."/>
            <person name="Covarrubias P.C."/>
            <person name="Sand W."/>
            <person name="Quatrini R."/>
            <person name="Vera M."/>
        </authorList>
    </citation>
    <scope>NUCLEOTIDE SEQUENCE [LARGE SCALE GENOMIC DNA]</scope>
    <source>
        <strain evidence="11">m-1</strain>
    </source>
</reference>
<name>A0A1C2G1E0_9GAMM</name>
<comment type="caution">
    <text evidence="10">The sequence shown here is derived from an EMBL/GenBank/DDBJ whole genome shotgun (WGS) entry which is preliminary data.</text>
</comment>
<keyword evidence="7" id="KW-0472">Membrane</keyword>
<dbReference type="STRING" id="163359.A9R16_11970"/>
<dbReference type="InterPro" id="IPR003838">
    <property type="entry name" value="ABC3_permease_C"/>
</dbReference>
<dbReference type="GO" id="GO:0042953">
    <property type="term" value="P:lipoprotein transport"/>
    <property type="evidence" value="ECO:0007669"/>
    <property type="project" value="InterPro"/>
</dbReference>
<dbReference type="RefSeq" id="WP_065970407.1">
    <property type="nucleotide sequence ID" value="NZ_CP080624.1"/>
</dbReference>
<dbReference type="PANTHER" id="PTHR30489">
    <property type="entry name" value="LIPOPROTEIN-RELEASING SYSTEM TRANSMEMBRANE PROTEIN LOLE"/>
    <property type="match status" value="1"/>
</dbReference>
<evidence type="ECO:0000313" key="10">
    <source>
        <dbReference type="EMBL" id="RCN56252.1"/>
    </source>
</evidence>
<proteinExistence type="inferred from homology"/>
<dbReference type="Proteomes" id="UP000253250">
    <property type="component" value="Unassembled WGS sequence"/>
</dbReference>
<protein>
    <submittedName>
        <fullName evidence="10">Lipoprotein-releasing system transmembrane subunit LolC</fullName>
    </submittedName>
</protein>
<feature type="domain" description="ABC3 transporter permease C-terminal" evidence="8">
    <location>
        <begin position="275"/>
        <end position="408"/>
    </location>
</feature>
<keyword evidence="6" id="KW-1133">Transmembrane helix</keyword>
<accession>A0A1C2G1E0</accession>
<dbReference type="AlphaFoldDB" id="A0A1C2G1E0"/>
<evidence type="ECO:0000256" key="7">
    <source>
        <dbReference type="ARBA" id="ARBA00023136"/>
    </source>
</evidence>
<comment type="subcellular location">
    <subcellularLocation>
        <location evidence="1">Cell membrane</location>
        <topology evidence="1">Multi-pass membrane protein</topology>
    </subcellularLocation>
</comment>
<dbReference type="GO" id="GO:0044874">
    <property type="term" value="P:lipoprotein localization to outer membrane"/>
    <property type="evidence" value="ECO:0007669"/>
    <property type="project" value="TreeGrafter"/>
</dbReference>
<keyword evidence="3" id="KW-0813">Transport</keyword>
<dbReference type="OrthoDB" id="9808461at2"/>